<gene>
    <name evidence="4" type="ORF">G7082_04035</name>
</gene>
<organism evidence="4 5">
    <name type="scientific">Vagococcus hydrophili</name>
    <dbReference type="NCBI Taxonomy" id="2714947"/>
    <lineage>
        <taxon>Bacteria</taxon>
        <taxon>Bacillati</taxon>
        <taxon>Bacillota</taxon>
        <taxon>Bacilli</taxon>
        <taxon>Lactobacillales</taxon>
        <taxon>Enterococcaceae</taxon>
        <taxon>Vagococcus</taxon>
    </lineage>
</organism>
<evidence type="ECO:0000256" key="1">
    <source>
        <dbReference type="ARBA" id="ARBA00023125"/>
    </source>
</evidence>
<dbReference type="KEGG" id="vhy:G7082_04035"/>
<dbReference type="CDD" id="cd00093">
    <property type="entry name" value="HTH_XRE"/>
    <property type="match status" value="1"/>
</dbReference>
<keyword evidence="5" id="KW-1185">Reference proteome</keyword>
<dbReference type="SUPFAM" id="SSF47413">
    <property type="entry name" value="lambda repressor-like DNA-binding domains"/>
    <property type="match status" value="1"/>
</dbReference>
<feature type="transmembrane region" description="Helical" evidence="2">
    <location>
        <begin position="85"/>
        <end position="109"/>
    </location>
</feature>
<dbReference type="AlphaFoldDB" id="A0A6G8ARR0"/>
<proteinExistence type="predicted"/>
<keyword evidence="1" id="KW-0238">DNA-binding</keyword>
<dbReference type="PANTHER" id="PTHR46558:SF4">
    <property type="entry name" value="DNA-BIDING PHAGE PROTEIN"/>
    <property type="match status" value="1"/>
</dbReference>
<evidence type="ECO:0000256" key="2">
    <source>
        <dbReference type="SAM" id="Phobius"/>
    </source>
</evidence>
<dbReference type="SMART" id="SM00530">
    <property type="entry name" value="HTH_XRE"/>
    <property type="match status" value="1"/>
</dbReference>
<evidence type="ECO:0000313" key="5">
    <source>
        <dbReference type="Proteomes" id="UP000501747"/>
    </source>
</evidence>
<sequence length="271" mass="31845">MKFGERLKKLRNESGQTQETVAQSLHVSRQTISNWENERSYPDIESLITLSEVYEISLDELLKEDTFMEKKIIKDAKLKKRYQRIILGASLLVTIFIVLNIIWVSGIMIQQKYFSDNWEEVVIKEDYPDLKDPNAPKETYLYEKNEGKVHLMVAKESLGSKFRNNYMKFNHKTKISGSYEKSGEEILNVVYVDEQAFLVYVPIKNSESLLVRVDEKMNYLDDVPKEPIDERVSYVYDAEIKKEINEYLDVNRAELLEVKKVSEREYQSINS</sequence>
<name>A0A6G8ARR0_9ENTE</name>
<keyword evidence="2" id="KW-0812">Transmembrane</keyword>
<dbReference type="InterPro" id="IPR010982">
    <property type="entry name" value="Lambda_DNA-bd_dom_sf"/>
</dbReference>
<protein>
    <submittedName>
        <fullName evidence="4">Helix-turn-helix transcriptional regulator</fullName>
    </submittedName>
</protein>
<dbReference type="EMBL" id="CP049887">
    <property type="protein sequence ID" value="QIL47768.1"/>
    <property type="molecule type" value="Genomic_DNA"/>
</dbReference>
<dbReference type="GO" id="GO:0003677">
    <property type="term" value="F:DNA binding"/>
    <property type="evidence" value="ECO:0007669"/>
    <property type="project" value="UniProtKB-KW"/>
</dbReference>
<keyword evidence="2" id="KW-0472">Membrane</keyword>
<dbReference type="InterPro" id="IPR001387">
    <property type="entry name" value="Cro/C1-type_HTH"/>
</dbReference>
<dbReference type="Pfam" id="PF01381">
    <property type="entry name" value="HTH_3"/>
    <property type="match status" value="1"/>
</dbReference>
<dbReference type="PANTHER" id="PTHR46558">
    <property type="entry name" value="TRACRIPTIONAL REGULATORY PROTEIN-RELATED-RELATED"/>
    <property type="match status" value="1"/>
</dbReference>
<keyword evidence="2" id="KW-1133">Transmembrane helix</keyword>
<dbReference type="RefSeq" id="WP_166033940.1">
    <property type="nucleotide sequence ID" value="NZ_CP049887.1"/>
</dbReference>
<dbReference type="PROSITE" id="PS50943">
    <property type="entry name" value="HTH_CROC1"/>
    <property type="match status" value="1"/>
</dbReference>
<dbReference type="Gene3D" id="1.10.260.40">
    <property type="entry name" value="lambda repressor-like DNA-binding domains"/>
    <property type="match status" value="1"/>
</dbReference>
<accession>A0A6G8ARR0</accession>
<reference evidence="4 5" key="1">
    <citation type="submission" date="2020-03" db="EMBL/GenBank/DDBJ databases">
        <title>Vagococcus sp. nov., isolated from beetles.</title>
        <authorList>
            <person name="Hyun D.-W."/>
            <person name="Bae J.-W."/>
        </authorList>
    </citation>
    <scope>NUCLEOTIDE SEQUENCE [LARGE SCALE GENOMIC DNA]</scope>
    <source>
        <strain evidence="4 5">HDW17B</strain>
    </source>
</reference>
<evidence type="ECO:0000313" key="4">
    <source>
        <dbReference type="EMBL" id="QIL47768.1"/>
    </source>
</evidence>
<evidence type="ECO:0000259" key="3">
    <source>
        <dbReference type="PROSITE" id="PS50943"/>
    </source>
</evidence>
<feature type="domain" description="HTH cro/C1-type" evidence="3">
    <location>
        <begin position="7"/>
        <end position="61"/>
    </location>
</feature>
<dbReference type="Proteomes" id="UP000501747">
    <property type="component" value="Chromosome"/>
</dbReference>